<name>D6AGW1_STRFL</name>
<dbReference type="Proteomes" id="UP000003986">
    <property type="component" value="Unassembled WGS sequence"/>
</dbReference>
<feature type="compositionally biased region" description="Polar residues" evidence="1">
    <location>
        <begin position="89"/>
        <end position="99"/>
    </location>
</feature>
<reference evidence="3" key="1">
    <citation type="submission" date="2008-10" db="EMBL/GenBank/DDBJ databases">
        <authorList>
            <person name="Molnar K."/>
        </authorList>
    </citation>
    <scope>NUCLEOTIDE SEQUENCE [LARGE SCALE GENOMIC DNA]</scope>
    <source>
        <strain evidence="3">NRRL 15998</strain>
    </source>
</reference>
<evidence type="ECO:0000313" key="2">
    <source>
        <dbReference type="EMBL" id="EFE79063.2"/>
    </source>
</evidence>
<sequence>MIAHGEGLSGSSITYGVGAHTDWEWIEAVCDVVTRAVPTTLLLPGIGTPHDLRQTHTLGIRSVHVAPSTAPRPTSPPRTSRPPDSSSDMGQTPHRSSCATFPRACTCDR</sequence>
<gene>
    <name evidence="2" type="ORF">SSGG_06430</name>
</gene>
<reference evidence="3" key="2">
    <citation type="submission" date="2008-12" db="EMBL/GenBank/DDBJ databases">
        <title>Annotation of Streptomyces roseosporus strain NRRL 15998.</title>
        <authorList>
            <consortium name="The Broad Institute Genome Sequencing Platform"/>
            <consortium name="Broad Institute Microbial Sequencing Center"/>
            <person name="Fischbach M."/>
            <person name="Ward D."/>
            <person name="Young S."/>
            <person name="Kodira C.D."/>
            <person name="Zeng Q."/>
            <person name="Koehrsen M."/>
            <person name="Godfrey P."/>
            <person name="Alvarado L."/>
            <person name="Berlin A.M."/>
            <person name="Borenstein D."/>
            <person name="Chen Z."/>
            <person name="Engels R."/>
            <person name="Freedman E."/>
            <person name="Gellesch M."/>
            <person name="Goldberg J."/>
            <person name="Griggs A."/>
            <person name="Gujja S."/>
            <person name="Heiman D.I."/>
            <person name="Hepburn T.A."/>
            <person name="Howarth C."/>
            <person name="Jen D."/>
            <person name="Larson L."/>
            <person name="Lewis B."/>
            <person name="Mehta T."/>
            <person name="Park D."/>
            <person name="Pearson M."/>
            <person name="Roberts A."/>
            <person name="Saif S."/>
            <person name="Shea T.D."/>
            <person name="Shenoy N."/>
            <person name="Sisk P."/>
            <person name="Stolte C."/>
            <person name="Sykes S.N."/>
            <person name="Walk T."/>
            <person name="White J."/>
            <person name="Yandava C."/>
            <person name="Straight P."/>
            <person name="Clardy J."/>
            <person name="Hung D."/>
            <person name="Kolter R."/>
            <person name="Mekalanos J."/>
            <person name="Walker S."/>
            <person name="Walsh C.T."/>
            <person name="Wieland B.L.C."/>
            <person name="Ilzarbe M."/>
            <person name="Galagan J."/>
            <person name="Nusbaum C."/>
            <person name="Birren B."/>
        </authorList>
    </citation>
    <scope>NUCLEOTIDE SEQUENCE [LARGE SCALE GENOMIC DNA]</scope>
    <source>
        <strain evidence="3">NRRL 15998</strain>
    </source>
</reference>
<dbReference type="EMBL" id="DS999644">
    <property type="protein sequence ID" value="EFE79063.2"/>
    <property type="molecule type" value="Genomic_DNA"/>
</dbReference>
<protein>
    <submittedName>
        <fullName evidence="2">Pyruvate carboxyltransferase</fullName>
    </submittedName>
</protein>
<dbReference type="AlphaFoldDB" id="D6AGW1"/>
<keyword evidence="2" id="KW-0808">Transferase</keyword>
<evidence type="ECO:0000313" key="3">
    <source>
        <dbReference type="Proteomes" id="UP000003986"/>
    </source>
</evidence>
<feature type="region of interest" description="Disordered" evidence="1">
    <location>
        <begin position="59"/>
        <end position="99"/>
    </location>
</feature>
<accession>D6AGW1</accession>
<evidence type="ECO:0000256" key="1">
    <source>
        <dbReference type="SAM" id="MobiDB-lite"/>
    </source>
</evidence>
<keyword evidence="2" id="KW-0670">Pyruvate</keyword>
<organism evidence="2 3">
    <name type="scientific">Streptomyces filamentosus NRRL 15998</name>
    <dbReference type="NCBI Taxonomy" id="457431"/>
    <lineage>
        <taxon>Bacteria</taxon>
        <taxon>Bacillati</taxon>
        <taxon>Actinomycetota</taxon>
        <taxon>Actinomycetes</taxon>
        <taxon>Kitasatosporales</taxon>
        <taxon>Streptomycetaceae</taxon>
        <taxon>Streptomyces</taxon>
    </lineage>
</organism>
<dbReference type="GO" id="GO:0016740">
    <property type="term" value="F:transferase activity"/>
    <property type="evidence" value="ECO:0007669"/>
    <property type="project" value="UniProtKB-KW"/>
</dbReference>
<proteinExistence type="predicted"/>